<dbReference type="InterPro" id="IPR029787">
    <property type="entry name" value="Nucleotide_cyclase"/>
</dbReference>
<feature type="transmembrane region" description="Helical" evidence="6">
    <location>
        <begin position="12"/>
        <end position="36"/>
    </location>
</feature>
<keyword evidence="9" id="KW-1185">Reference proteome</keyword>
<evidence type="ECO:0000256" key="3">
    <source>
        <dbReference type="ARBA" id="ARBA00022692"/>
    </source>
</evidence>
<dbReference type="GO" id="GO:0043709">
    <property type="term" value="P:cell adhesion involved in single-species biofilm formation"/>
    <property type="evidence" value="ECO:0007669"/>
    <property type="project" value="TreeGrafter"/>
</dbReference>
<dbReference type="InterPro" id="IPR033479">
    <property type="entry name" value="dCache_1"/>
</dbReference>
<dbReference type="CDD" id="cd01949">
    <property type="entry name" value="GGDEF"/>
    <property type="match status" value="1"/>
</dbReference>
<dbReference type="InterPro" id="IPR050469">
    <property type="entry name" value="Diguanylate_Cyclase"/>
</dbReference>
<keyword evidence="4 6" id="KW-1133">Transmembrane helix</keyword>
<dbReference type="Proteomes" id="UP000267017">
    <property type="component" value="Unassembled WGS sequence"/>
</dbReference>
<dbReference type="InterPro" id="IPR029151">
    <property type="entry name" value="Sensor-like_sf"/>
</dbReference>
<evidence type="ECO:0000313" key="8">
    <source>
        <dbReference type="EMBL" id="RRJ65209.1"/>
    </source>
</evidence>
<comment type="caution">
    <text evidence="8">The sequence shown here is derived from an EMBL/GenBank/DDBJ whole genome shotgun (WGS) entry which is preliminary data.</text>
</comment>
<reference evidence="8 9" key="1">
    <citation type="submission" date="2018-11" db="EMBL/GenBank/DDBJ databases">
        <title>Genome sequencing of Paenibacillus sp. KCOM 3021 (= ChDC PVNT-B20).</title>
        <authorList>
            <person name="Kook J.-K."/>
            <person name="Park S.-N."/>
            <person name="Lim Y.K."/>
        </authorList>
    </citation>
    <scope>NUCLEOTIDE SEQUENCE [LARGE SCALE GENOMIC DNA]</scope>
    <source>
        <strain evidence="8 9">KCOM 3021</strain>
    </source>
</reference>
<evidence type="ECO:0000259" key="7">
    <source>
        <dbReference type="PROSITE" id="PS50887"/>
    </source>
</evidence>
<dbReference type="CDD" id="cd18773">
    <property type="entry name" value="PDC1_HK_sensor"/>
    <property type="match status" value="1"/>
</dbReference>
<dbReference type="Gene3D" id="3.30.70.270">
    <property type="match status" value="1"/>
</dbReference>
<dbReference type="EMBL" id="RRCN01000001">
    <property type="protein sequence ID" value="RRJ65209.1"/>
    <property type="molecule type" value="Genomic_DNA"/>
</dbReference>
<dbReference type="FunFam" id="3.30.70.270:FF:000001">
    <property type="entry name" value="Diguanylate cyclase domain protein"/>
    <property type="match status" value="1"/>
</dbReference>
<feature type="domain" description="GGDEF" evidence="7">
    <location>
        <begin position="396"/>
        <end position="525"/>
    </location>
</feature>
<dbReference type="CDD" id="cd12912">
    <property type="entry name" value="PDC2_MCP_like"/>
    <property type="match status" value="1"/>
</dbReference>
<dbReference type="GO" id="GO:1902201">
    <property type="term" value="P:negative regulation of bacterial-type flagellum-dependent cell motility"/>
    <property type="evidence" value="ECO:0007669"/>
    <property type="project" value="TreeGrafter"/>
</dbReference>
<sequence>MHISKQPIKISLSVVLSAMVSFSILITMSIMTYIQYNNEKQSLFQNTMSHNLSSAQKMAVTTEALFSSMRKTLHAVANISQLRTMDINNKEELQHIFDLVLQSSPYFNSVFWTDETGQIRTVSPYGSNMNNTRVTTKWALEALNGRKSYISDPYVSPTGRLIVFVSEPVFDELGGYRGMIGGTIYLEKDNILHSIFGSNAGNETESYSYIVDSAGKLLYHPDKNRLRETVPEEIVRQFRAGNSGELHLKNMQGDDYLAGYARVATNGWVIVMQTSKPSIMADVNDNLLHLIRGMLVPIAVMLLIAGFIAARIAAPFARLYKITKVFAAGQNVSLQEFKPHWNREADQLNRMMKAAAETQAKQTSFLQQEAITDPLTGLFNRREMERCLDLWDKRGDRYAVLLLDIDHFKTVNDTYGHQTGDEVLKTVASVITESSPAEAVCSRYGGEEFVILLREHNMDQVYVIAEQIRQTISAAPTPFAGKITVSIGISLSPEHGVSRAEVLQAADMALYRAKREGRNRTITAG</sequence>
<evidence type="ECO:0000256" key="5">
    <source>
        <dbReference type="ARBA" id="ARBA00023136"/>
    </source>
</evidence>
<organism evidence="8 9">
    <name type="scientific">Paenibacillus oralis</name>
    <dbReference type="NCBI Taxonomy" id="2490856"/>
    <lineage>
        <taxon>Bacteria</taxon>
        <taxon>Bacillati</taxon>
        <taxon>Bacillota</taxon>
        <taxon>Bacilli</taxon>
        <taxon>Bacillales</taxon>
        <taxon>Paenibacillaceae</taxon>
        <taxon>Paenibacillus</taxon>
    </lineage>
</organism>
<gene>
    <name evidence="8" type="ORF">EHV15_21545</name>
</gene>
<name>A0A3P3U6L5_9BACL</name>
<dbReference type="InterPro" id="IPR000160">
    <property type="entry name" value="GGDEF_dom"/>
</dbReference>
<evidence type="ECO:0000256" key="4">
    <source>
        <dbReference type="ARBA" id="ARBA00022989"/>
    </source>
</evidence>
<dbReference type="SUPFAM" id="SSF103190">
    <property type="entry name" value="Sensory domain-like"/>
    <property type="match status" value="1"/>
</dbReference>
<evidence type="ECO:0000256" key="1">
    <source>
        <dbReference type="ARBA" id="ARBA00004651"/>
    </source>
</evidence>
<dbReference type="SUPFAM" id="SSF55073">
    <property type="entry name" value="Nucleotide cyclase"/>
    <property type="match status" value="1"/>
</dbReference>
<keyword evidence="3 6" id="KW-0812">Transmembrane</keyword>
<dbReference type="Pfam" id="PF02743">
    <property type="entry name" value="dCache_1"/>
    <property type="match status" value="1"/>
</dbReference>
<evidence type="ECO:0000256" key="2">
    <source>
        <dbReference type="ARBA" id="ARBA00022475"/>
    </source>
</evidence>
<dbReference type="Gene3D" id="3.30.450.20">
    <property type="entry name" value="PAS domain"/>
    <property type="match status" value="1"/>
</dbReference>
<dbReference type="PROSITE" id="PS50887">
    <property type="entry name" value="GGDEF"/>
    <property type="match status" value="1"/>
</dbReference>
<evidence type="ECO:0000256" key="6">
    <source>
        <dbReference type="SAM" id="Phobius"/>
    </source>
</evidence>
<comment type="subcellular location">
    <subcellularLocation>
        <location evidence="1">Cell membrane</location>
        <topology evidence="1">Multi-pass membrane protein</topology>
    </subcellularLocation>
</comment>
<feature type="transmembrane region" description="Helical" evidence="6">
    <location>
        <begin position="294"/>
        <end position="314"/>
    </location>
</feature>
<dbReference type="SMART" id="SM00267">
    <property type="entry name" value="GGDEF"/>
    <property type="match status" value="1"/>
</dbReference>
<evidence type="ECO:0000313" key="9">
    <source>
        <dbReference type="Proteomes" id="UP000267017"/>
    </source>
</evidence>
<dbReference type="PANTHER" id="PTHR45138:SF9">
    <property type="entry name" value="DIGUANYLATE CYCLASE DGCM-RELATED"/>
    <property type="match status" value="1"/>
</dbReference>
<dbReference type="OrthoDB" id="9759607at2"/>
<keyword evidence="2" id="KW-1003">Cell membrane</keyword>
<dbReference type="NCBIfam" id="TIGR00254">
    <property type="entry name" value="GGDEF"/>
    <property type="match status" value="1"/>
</dbReference>
<protein>
    <submittedName>
        <fullName evidence="8">Sensor domain-containing diguanylate cyclase</fullName>
    </submittedName>
</protein>
<dbReference type="AlphaFoldDB" id="A0A3P3U6L5"/>
<dbReference type="Pfam" id="PF00990">
    <property type="entry name" value="GGDEF"/>
    <property type="match status" value="1"/>
</dbReference>
<dbReference type="GO" id="GO:0005886">
    <property type="term" value="C:plasma membrane"/>
    <property type="evidence" value="ECO:0007669"/>
    <property type="project" value="UniProtKB-SubCell"/>
</dbReference>
<keyword evidence="5 6" id="KW-0472">Membrane</keyword>
<dbReference type="GO" id="GO:0052621">
    <property type="term" value="F:diguanylate cyclase activity"/>
    <property type="evidence" value="ECO:0007669"/>
    <property type="project" value="TreeGrafter"/>
</dbReference>
<dbReference type="PANTHER" id="PTHR45138">
    <property type="entry name" value="REGULATORY COMPONENTS OF SENSORY TRANSDUCTION SYSTEM"/>
    <property type="match status" value="1"/>
</dbReference>
<proteinExistence type="predicted"/>
<dbReference type="InterPro" id="IPR043128">
    <property type="entry name" value="Rev_trsase/Diguanyl_cyclase"/>
</dbReference>
<accession>A0A3P3U6L5</accession>